<proteinExistence type="predicted"/>
<protein>
    <submittedName>
        <fullName evidence="1">Uncharacterized protein</fullName>
    </submittedName>
</protein>
<dbReference type="AlphaFoldDB" id="A0A2P2PSW0"/>
<sequence length="39" mass="4625">MIKGWNYIYIFLSTYPCVQLKLEYSGLQKNMNSHVLESL</sequence>
<accession>A0A2P2PSW0</accession>
<organism evidence="1">
    <name type="scientific">Rhizophora mucronata</name>
    <name type="common">Asiatic mangrove</name>
    <dbReference type="NCBI Taxonomy" id="61149"/>
    <lineage>
        <taxon>Eukaryota</taxon>
        <taxon>Viridiplantae</taxon>
        <taxon>Streptophyta</taxon>
        <taxon>Embryophyta</taxon>
        <taxon>Tracheophyta</taxon>
        <taxon>Spermatophyta</taxon>
        <taxon>Magnoliopsida</taxon>
        <taxon>eudicotyledons</taxon>
        <taxon>Gunneridae</taxon>
        <taxon>Pentapetalae</taxon>
        <taxon>rosids</taxon>
        <taxon>fabids</taxon>
        <taxon>Malpighiales</taxon>
        <taxon>Rhizophoraceae</taxon>
        <taxon>Rhizophora</taxon>
    </lineage>
</organism>
<evidence type="ECO:0000313" key="1">
    <source>
        <dbReference type="EMBL" id="MBX57719.1"/>
    </source>
</evidence>
<name>A0A2P2PSW0_RHIMU</name>
<reference evidence="1" key="1">
    <citation type="submission" date="2018-02" db="EMBL/GenBank/DDBJ databases">
        <title>Rhizophora mucronata_Transcriptome.</title>
        <authorList>
            <person name="Meera S.P."/>
            <person name="Sreeshan A."/>
            <person name="Augustine A."/>
        </authorList>
    </citation>
    <scope>NUCLEOTIDE SEQUENCE</scope>
    <source>
        <tissue evidence="1">Leaf</tissue>
    </source>
</reference>
<dbReference type="EMBL" id="GGEC01077235">
    <property type="protein sequence ID" value="MBX57719.1"/>
    <property type="molecule type" value="Transcribed_RNA"/>
</dbReference>